<sequence>MKHDDLSFSALYDSQEMGKTDLFRRGRRAEEISHRRSRVEEIHLLHATGDLSHISSHGRMCVADNGGSGEFGWLSDDESLVEVQFDAGSNISCPTQAATGLCSKPNS</sequence>
<name>W9SB42_9ROSA</name>
<dbReference type="EMBL" id="KE346013">
    <property type="protein sequence ID" value="EXC24162.1"/>
    <property type="molecule type" value="Genomic_DNA"/>
</dbReference>
<evidence type="ECO:0000313" key="1">
    <source>
        <dbReference type="EMBL" id="EXC24162.1"/>
    </source>
</evidence>
<accession>W9SB42</accession>
<evidence type="ECO:0000313" key="2">
    <source>
        <dbReference type="Proteomes" id="UP000030645"/>
    </source>
</evidence>
<dbReference type="Proteomes" id="UP000030645">
    <property type="component" value="Unassembled WGS sequence"/>
</dbReference>
<protein>
    <submittedName>
        <fullName evidence="1">Uncharacterized protein</fullName>
    </submittedName>
</protein>
<organism evidence="1 2">
    <name type="scientific">Morus notabilis</name>
    <dbReference type="NCBI Taxonomy" id="981085"/>
    <lineage>
        <taxon>Eukaryota</taxon>
        <taxon>Viridiplantae</taxon>
        <taxon>Streptophyta</taxon>
        <taxon>Embryophyta</taxon>
        <taxon>Tracheophyta</taxon>
        <taxon>Spermatophyta</taxon>
        <taxon>Magnoliopsida</taxon>
        <taxon>eudicotyledons</taxon>
        <taxon>Gunneridae</taxon>
        <taxon>Pentapetalae</taxon>
        <taxon>rosids</taxon>
        <taxon>fabids</taxon>
        <taxon>Rosales</taxon>
        <taxon>Moraceae</taxon>
        <taxon>Moreae</taxon>
        <taxon>Morus</taxon>
    </lineage>
</organism>
<dbReference type="AlphaFoldDB" id="W9SB42"/>
<keyword evidence="2" id="KW-1185">Reference proteome</keyword>
<gene>
    <name evidence="1" type="ORF">L484_015179</name>
</gene>
<proteinExistence type="predicted"/>
<reference evidence="2" key="1">
    <citation type="submission" date="2013-01" db="EMBL/GenBank/DDBJ databases">
        <title>Draft Genome Sequence of a Mulberry Tree, Morus notabilis C.K. Schneid.</title>
        <authorList>
            <person name="He N."/>
            <person name="Zhao S."/>
        </authorList>
    </citation>
    <scope>NUCLEOTIDE SEQUENCE</scope>
</reference>